<sequence length="170" mass="17742">MSLSLAHQNLYELAAQVSVALRTRNRILAIAESCTGGWIAKVVTDIPGSSGWFDRGFVTYSNAAKSDQLGVNAATIAGHGAVSAEVVAEMAMGALERSRADVTLAVSGIAGPDGGSPDKPVGTVYLAWALREGPIRTERRHFAGTRDEVRSASVAAALQGVLDVFALHHS</sequence>
<reference evidence="2 3" key="1">
    <citation type="journal article" date="2014" name="ISME J.">
        <title>Candidatus Competibacter-lineage genomes retrieved from metagenomes reveal functional metabolic diversity.</title>
        <authorList>
            <person name="McIlroy S.J."/>
            <person name="Albertsen M."/>
            <person name="Andresen E.K."/>
            <person name="Saunders A.M."/>
            <person name="Kristiansen R."/>
            <person name="Stokholm-Bjerregaard M."/>
            <person name="Nielsen K.L."/>
            <person name="Nielsen P.H."/>
        </authorList>
    </citation>
    <scope>NUCLEOTIDE SEQUENCE [LARGE SCALE GENOMIC DNA]</scope>
    <source>
        <strain evidence="2 3">Run_B_J11</strain>
    </source>
</reference>
<dbReference type="InterPro" id="IPR036653">
    <property type="entry name" value="CinA-like_C"/>
</dbReference>
<dbReference type="InterPro" id="IPR008136">
    <property type="entry name" value="CinA_C"/>
</dbReference>
<dbReference type="Pfam" id="PF02464">
    <property type="entry name" value="CinA"/>
    <property type="match status" value="1"/>
</dbReference>
<organism evidence="2 3">
    <name type="scientific">Candidatus Contendobacter odensis Run_B_J11</name>
    <dbReference type="NCBI Taxonomy" id="1400861"/>
    <lineage>
        <taxon>Bacteria</taxon>
        <taxon>Pseudomonadati</taxon>
        <taxon>Pseudomonadota</taxon>
        <taxon>Gammaproteobacteria</taxon>
        <taxon>Candidatus Competibacteraceae</taxon>
        <taxon>Candidatus Contendibacter</taxon>
    </lineage>
</organism>
<name>A0A7U7GFW0_9GAMM</name>
<comment type="caution">
    <text evidence="2">The sequence shown here is derived from an EMBL/GenBank/DDBJ whole genome shotgun (WGS) entry which is preliminary data.</text>
</comment>
<feature type="domain" description="CinA C-terminal" evidence="1">
    <location>
        <begin position="12"/>
        <end position="163"/>
    </location>
</feature>
<accession>A0A7U7GFW0</accession>
<dbReference type="RefSeq" id="WP_230314513.1">
    <property type="nucleotide sequence ID" value="NZ_CBTK010000306.1"/>
</dbReference>
<evidence type="ECO:0000259" key="1">
    <source>
        <dbReference type="Pfam" id="PF02464"/>
    </source>
</evidence>
<dbReference type="EMBL" id="CBTK010000306">
    <property type="protein sequence ID" value="CDH47642.1"/>
    <property type="molecule type" value="Genomic_DNA"/>
</dbReference>
<dbReference type="SUPFAM" id="SSF142433">
    <property type="entry name" value="CinA-like"/>
    <property type="match status" value="1"/>
</dbReference>
<dbReference type="Proteomes" id="UP000019184">
    <property type="component" value="Unassembled WGS sequence"/>
</dbReference>
<evidence type="ECO:0000313" key="2">
    <source>
        <dbReference type="EMBL" id="CDH47642.1"/>
    </source>
</evidence>
<dbReference type="AlphaFoldDB" id="A0A7U7GFW0"/>
<dbReference type="Gene3D" id="3.90.950.20">
    <property type="entry name" value="CinA-like"/>
    <property type="match status" value="1"/>
</dbReference>
<dbReference type="NCBIfam" id="TIGR00199">
    <property type="entry name" value="PncC_domain"/>
    <property type="match status" value="1"/>
</dbReference>
<protein>
    <submittedName>
        <fullName evidence="2">17.2 kDa protein 1 in recA 5'region</fullName>
    </submittedName>
</protein>
<gene>
    <name evidence="2" type="ORF">BN874_870009</name>
</gene>
<proteinExistence type="predicted"/>
<dbReference type="NCBIfam" id="NF002975">
    <property type="entry name" value="PRK03661.1"/>
    <property type="match status" value="1"/>
</dbReference>
<keyword evidence="3" id="KW-1185">Reference proteome</keyword>
<evidence type="ECO:0000313" key="3">
    <source>
        <dbReference type="Proteomes" id="UP000019184"/>
    </source>
</evidence>